<dbReference type="AlphaFoldDB" id="A0A937K4E0"/>
<accession>A0A937K4E0</accession>
<dbReference type="InterPro" id="IPR057682">
    <property type="entry name" value="DUF7922"/>
</dbReference>
<evidence type="ECO:0000313" key="2">
    <source>
        <dbReference type="EMBL" id="MBL4931438.1"/>
    </source>
</evidence>
<gene>
    <name evidence="2" type="ORF">JK634_06440</name>
</gene>
<reference evidence="2" key="1">
    <citation type="submission" date="2021-01" db="EMBL/GenBank/DDBJ databases">
        <title>Genome public.</title>
        <authorList>
            <person name="Liu C."/>
            <person name="Sun Q."/>
        </authorList>
    </citation>
    <scope>NUCLEOTIDE SEQUENCE</scope>
    <source>
        <strain evidence="2">YIM B02565</strain>
    </source>
</reference>
<evidence type="ECO:0000259" key="1">
    <source>
        <dbReference type="Pfam" id="PF25538"/>
    </source>
</evidence>
<proteinExistence type="predicted"/>
<evidence type="ECO:0000313" key="3">
    <source>
        <dbReference type="Proteomes" id="UP000623681"/>
    </source>
</evidence>
<keyword evidence="3" id="KW-1185">Reference proteome</keyword>
<comment type="caution">
    <text evidence="2">The sequence shown here is derived from an EMBL/GenBank/DDBJ whole genome shotgun (WGS) entry which is preliminary data.</text>
</comment>
<name>A0A937K4E0_9CLOT</name>
<sequence>MAHGKLYRSFIILQEDEKGHSIAEDKPLSGYAKIEAKDERCKISFYAQNIKKDGHKHYMVLISGKKDNKQIINLGEVNITDIGKVEVSTEYLADNIGGVGISYDKVSGAAIYKDLDGKKMFLITGFMSGEQPKDKWKDYKITRAQGVEEIKLENRIKDVEQVEVVEKVKSAPEKVEVEDMREEEALPIAEESKNVEEVEEIKVVSEEETREEKPVIQEEEEVKESSNQFVVEEPINDVREEENPFDKYEESLEAQSYEEEFRIQGTVGEFFESLAEDFEMDRHKNKKNDIKHTKWYKVYIASLDDMTNITDYNKYTVIYYPMINYYPYFKKYGHYNIGYKCNKKGKMQYIIYGIPGKKDKSDQPYGGKTGFVTWMEDETLGKDLGYWLMFYDFRNSVIVIPTEN</sequence>
<protein>
    <recommendedName>
        <fullName evidence="1">DUF7922 domain-containing protein</fullName>
    </recommendedName>
</protein>
<dbReference type="RefSeq" id="WP_202766816.1">
    <property type="nucleotide sequence ID" value="NZ_JAESWA010000019.1"/>
</dbReference>
<dbReference type="EMBL" id="JAESWA010000019">
    <property type="protein sequence ID" value="MBL4931438.1"/>
    <property type="molecule type" value="Genomic_DNA"/>
</dbReference>
<dbReference type="Pfam" id="PF25538">
    <property type="entry name" value="DUF7922"/>
    <property type="match status" value="1"/>
</dbReference>
<dbReference type="Proteomes" id="UP000623681">
    <property type="component" value="Unassembled WGS sequence"/>
</dbReference>
<feature type="domain" description="DUF7922" evidence="1">
    <location>
        <begin position="9"/>
        <end position="127"/>
    </location>
</feature>
<organism evidence="2 3">
    <name type="scientific">Clostridium paridis</name>
    <dbReference type="NCBI Taxonomy" id="2803863"/>
    <lineage>
        <taxon>Bacteria</taxon>
        <taxon>Bacillati</taxon>
        <taxon>Bacillota</taxon>
        <taxon>Clostridia</taxon>
        <taxon>Eubacteriales</taxon>
        <taxon>Clostridiaceae</taxon>
        <taxon>Clostridium</taxon>
    </lineage>
</organism>